<reference evidence="2" key="1">
    <citation type="journal article" date="2019" name="bioRxiv">
        <title>The Genome of the Zebra Mussel, Dreissena polymorpha: A Resource for Invasive Species Research.</title>
        <authorList>
            <person name="McCartney M.A."/>
            <person name="Auch B."/>
            <person name="Kono T."/>
            <person name="Mallez S."/>
            <person name="Zhang Y."/>
            <person name="Obille A."/>
            <person name="Becker A."/>
            <person name="Abrahante J.E."/>
            <person name="Garbe J."/>
            <person name="Badalamenti J.P."/>
            <person name="Herman A."/>
            <person name="Mangelson H."/>
            <person name="Liachko I."/>
            <person name="Sullivan S."/>
            <person name="Sone E.D."/>
            <person name="Koren S."/>
            <person name="Silverstein K.A.T."/>
            <person name="Beckman K.B."/>
            <person name="Gohl D.M."/>
        </authorList>
    </citation>
    <scope>NUCLEOTIDE SEQUENCE</scope>
    <source>
        <strain evidence="2">Duluth1</strain>
        <tissue evidence="2">Whole animal</tissue>
    </source>
</reference>
<organism evidence="2 3">
    <name type="scientific">Dreissena polymorpha</name>
    <name type="common">Zebra mussel</name>
    <name type="synonym">Mytilus polymorpha</name>
    <dbReference type="NCBI Taxonomy" id="45954"/>
    <lineage>
        <taxon>Eukaryota</taxon>
        <taxon>Metazoa</taxon>
        <taxon>Spiralia</taxon>
        <taxon>Lophotrochozoa</taxon>
        <taxon>Mollusca</taxon>
        <taxon>Bivalvia</taxon>
        <taxon>Autobranchia</taxon>
        <taxon>Heteroconchia</taxon>
        <taxon>Euheterodonta</taxon>
        <taxon>Imparidentia</taxon>
        <taxon>Neoheterodontei</taxon>
        <taxon>Myida</taxon>
        <taxon>Dreissenoidea</taxon>
        <taxon>Dreissenidae</taxon>
        <taxon>Dreissena</taxon>
    </lineage>
</organism>
<sequence length="168" mass="18591">MSFQLRGVCGHLKASWDNHNTFLSCTLCTVDHKCSICSSWDDDIWQKAIRRRTFLSRKRPDVPSTDGFCPVTLQTSDDQFQHQSPGIRQDGDHTLPSESRSTSDFMATTVSRSLPDGIGQGPPVNGDWSDLPVTSHLLLMTGPTHRAAVTGHLLLMTGPTHRSPVICY</sequence>
<accession>A0A9D4JUB2</accession>
<keyword evidence="3" id="KW-1185">Reference proteome</keyword>
<proteinExistence type="predicted"/>
<dbReference type="AlphaFoldDB" id="A0A9D4JUB2"/>
<evidence type="ECO:0000313" key="3">
    <source>
        <dbReference type="Proteomes" id="UP000828390"/>
    </source>
</evidence>
<evidence type="ECO:0000256" key="1">
    <source>
        <dbReference type="SAM" id="MobiDB-lite"/>
    </source>
</evidence>
<dbReference type="EMBL" id="JAIWYP010000005">
    <property type="protein sequence ID" value="KAH3820818.1"/>
    <property type="molecule type" value="Genomic_DNA"/>
</dbReference>
<dbReference type="Proteomes" id="UP000828390">
    <property type="component" value="Unassembled WGS sequence"/>
</dbReference>
<protein>
    <submittedName>
        <fullName evidence="2">Uncharacterized protein</fullName>
    </submittedName>
</protein>
<reference evidence="2" key="2">
    <citation type="submission" date="2020-11" db="EMBL/GenBank/DDBJ databases">
        <authorList>
            <person name="McCartney M.A."/>
            <person name="Auch B."/>
            <person name="Kono T."/>
            <person name="Mallez S."/>
            <person name="Becker A."/>
            <person name="Gohl D.M."/>
            <person name="Silverstein K.A.T."/>
            <person name="Koren S."/>
            <person name="Bechman K.B."/>
            <person name="Herman A."/>
            <person name="Abrahante J.E."/>
            <person name="Garbe J."/>
        </authorList>
    </citation>
    <scope>NUCLEOTIDE SEQUENCE</scope>
    <source>
        <strain evidence="2">Duluth1</strain>
        <tissue evidence="2">Whole animal</tissue>
    </source>
</reference>
<comment type="caution">
    <text evidence="2">The sequence shown here is derived from an EMBL/GenBank/DDBJ whole genome shotgun (WGS) entry which is preliminary data.</text>
</comment>
<evidence type="ECO:0000313" key="2">
    <source>
        <dbReference type="EMBL" id="KAH3820818.1"/>
    </source>
</evidence>
<feature type="region of interest" description="Disordered" evidence="1">
    <location>
        <begin position="79"/>
        <end position="104"/>
    </location>
</feature>
<name>A0A9D4JUB2_DREPO</name>
<gene>
    <name evidence="2" type="ORF">DPMN_122567</name>
</gene>